<proteinExistence type="predicted"/>
<organism evidence="1">
    <name type="scientific">marine sediment metagenome</name>
    <dbReference type="NCBI Taxonomy" id="412755"/>
    <lineage>
        <taxon>unclassified sequences</taxon>
        <taxon>metagenomes</taxon>
        <taxon>ecological metagenomes</taxon>
    </lineage>
</organism>
<comment type="caution">
    <text evidence="1">The sequence shown here is derived from an EMBL/GenBank/DDBJ whole genome shotgun (WGS) entry which is preliminary data.</text>
</comment>
<protein>
    <submittedName>
        <fullName evidence="1">Uncharacterized protein</fullName>
    </submittedName>
</protein>
<sequence>MSRPTAIEREWRKALRPIERALRQISSGLRWCQRPWCKHEWGIHVTAKFRLNKKGKRIWPGKITRAVAKCQFCGIRMP</sequence>
<accession>A0A0F9T3I0</accession>
<dbReference type="EMBL" id="LAZR01000427">
    <property type="protein sequence ID" value="KKN69387.1"/>
    <property type="molecule type" value="Genomic_DNA"/>
</dbReference>
<gene>
    <name evidence="1" type="ORF">LCGC14_0441140</name>
</gene>
<reference evidence="1" key="1">
    <citation type="journal article" date="2015" name="Nature">
        <title>Complex archaea that bridge the gap between prokaryotes and eukaryotes.</title>
        <authorList>
            <person name="Spang A."/>
            <person name="Saw J.H."/>
            <person name="Jorgensen S.L."/>
            <person name="Zaremba-Niedzwiedzka K."/>
            <person name="Martijn J."/>
            <person name="Lind A.E."/>
            <person name="van Eijk R."/>
            <person name="Schleper C."/>
            <person name="Guy L."/>
            <person name="Ettema T.J."/>
        </authorList>
    </citation>
    <scope>NUCLEOTIDE SEQUENCE</scope>
</reference>
<name>A0A0F9T3I0_9ZZZZ</name>
<evidence type="ECO:0000313" key="1">
    <source>
        <dbReference type="EMBL" id="KKN69387.1"/>
    </source>
</evidence>
<dbReference type="AlphaFoldDB" id="A0A0F9T3I0"/>